<gene>
    <name evidence="2" type="ORF">F9802_10575</name>
</gene>
<organism evidence="2 3">
    <name type="scientific">Bacillus aerolatus</name>
    <dbReference type="NCBI Taxonomy" id="2653354"/>
    <lineage>
        <taxon>Bacteria</taxon>
        <taxon>Bacillati</taxon>
        <taxon>Bacillota</taxon>
        <taxon>Bacilli</taxon>
        <taxon>Bacillales</taxon>
        <taxon>Bacillaceae</taxon>
        <taxon>Bacillus</taxon>
    </lineage>
</organism>
<dbReference type="AlphaFoldDB" id="A0A6I1FKX1"/>
<name>A0A6I1FKX1_9BACI</name>
<evidence type="ECO:0000256" key="1">
    <source>
        <dbReference type="SAM" id="Phobius"/>
    </source>
</evidence>
<keyword evidence="3" id="KW-1185">Reference proteome</keyword>
<feature type="transmembrane region" description="Helical" evidence="1">
    <location>
        <begin position="144"/>
        <end position="164"/>
    </location>
</feature>
<feature type="transmembrane region" description="Helical" evidence="1">
    <location>
        <begin position="113"/>
        <end position="132"/>
    </location>
</feature>
<sequence length="178" mass="20158">MASDGLAFGEEKDMKKLSKMEEKGWVLQSFAPLGYKLRKSNPRHLIYSLDYQHVPKEELEDYYDIFKAGGWQPVCSESGMHIFSAAPGTKPIYTDRSTVVEEYKRAKRVTAQVALFLFVLTTLAFAADSFIFQDSSAITANVFYWLRVGLLALLAPAAATWIAYQVRVSKLMSKLKRE</sequence>
<accession>A0A6I1FKX1</accession>
<dbReference type="Pfam" id="PF11193">
    <property type="entry name" value="DUF2812"/>
    <property type="match status" value="1"/>
</dbReference>
<comment type="caution">
    <text evidence="2">The sequence shown here is derived from an EMBL/GenBank/DDBJ whole genome shotgun (WGS) entry which is preliminary data.</text>
</comment>
<evidence type="ECO:0000313" key="2">
    <source>
        <dbReference type="EMBL" id="KAB7706729.1"/>
    </source>
</evidence>
<keyword evidence="1" id="KW-1133">Transmembrane helix</keyword>
<dbReference type="InterPro" id="IPR021359">
    <property type="entry name" value="DUF2812"/>
</dbReference>
<protein>
    <submittedName>
        <fullName evidence="2">DUF2812 domain-containing protein</fullName>
    </submittedName>
</protein>
<keyword evidence="1" id="KW-0472">Membrane</keyword>
<keyword evidence="1" id="KW-0812">Transmembrane</keyword>
<dbReference type="Proteomes" id="UP000429595">
    <property type="component" value="Unassembled WGS sequence"/>
</dbReference>
<reference evidence="2 3" key="1">
    <citation type="submission" date="2019-10" db="EMBL/GenBank/DDBJ databases">
        <title>Bacillus aerolatum sp. nov., isolated from bioaerosol of sport playgrounds.</title>
        <authorList>
            <person name="Chen P."/>
            <person name="Zhang G."/>
        </authorList>
    </citation>
    <scope>NUCLEOTIDE SEQUENCE [LARGE SCALE GENOMIC DNA]</scope>
    <source>
        <strain evidence="2 3">CX253</strain>
    </source>
</reference>
<proteinExistence type="predicted"/>
<evidence type="ECO:0000313" key="3">
    <source>
        <dbReference type="Proteomes" id="UP000429595"/>
    </source>
</evidence>
<dbReference type="EMBL" id="WEIO01000005">
    <property type="protein sequence ID" value="KAB7706729.1"/>
    <property type="molecule type" value="Genomic_DNA"/>
</dbReference>